<dbReference type="EMBL" id="JAOCGG010000016">
    <property type="protein sequence ID" value="MDH1630660.1"/>
    <property type="molecule type" value="Genomic_DNA"/>
</dbReference>
<name>A0AA42RW72_9PSED</name>
<evidence type="ECO:0000256" key="6">
    <source>
        <dbReference type="SAM" id="Phobius"/>
    </source>
</evidence>
<dbReference type="GO" id="GO:0005886">
    <property type="term" value="C:plasma membrane"/>
    <property type="evidence" value="ECO:0007669"/>
    <property type="project" value="UniProtKB-SubCell"/>
</dbReference>
<evidence type="ECO:0000256" key="3">
    <source>
        <dbReference type="ARBA" id="ARBA00022692"/>
    </source>
</evidence>
<keyword evidence="2" id="KW-1003">Cell membrane</keyword>
<evidence type="ECO:0000313" key="7">
    <source>
        <dbReference type="EMBL" id="MDH1630660.1"/>
    </source>
</evidence>
<evidence type="ECO:0000313" key="8">
    <source>
        <dbReference type="Proteomes" id="UP001160882"/>
    </source>
</evidence>
<feature type="transmembrane region" description="Helical" evidence="6">
    <location>
        <begin position="145"/>
        <end position="166"/>
    </location>
</feature>
<comment type="caution">
    <text evidence="7">The sequence shown here is derived from an EMBL/GenBank/DDBJ whole genome shotgun (WGS) entry which is preliminary data.</text>
</comment>
<dbReference type="InterPro" id="IPR044550">
    <property type="entry name" value="WzxE"/>
</dbReference>
<feature type="transmembrane region" description="Helical" evidence="6">
    <location>
        <begin position="362"/>
        <end position="381"/>
    </location>
</feature>
<evidence type="ECO:0000256" key="4">
    <source>
        <dbReference type="ARBA" id="ARBA00022989"/>
    </source>
</evidence>
<feature type="transmembrane region" description="Helical" evidence="6">
    <location>
        <begin position="289"/>
        <end position="314"/>
    </location>
</feature>
<feature type="transmembrane region" description="Helical" evidence="6">
    <location>
        <begin position="12"/>
        <end position="31"/>
    </location>
</feature>
<dbReference type="InterPro" id="IPR050833">
    <property type="entry name" value="Poly_Biosynth_Transport"/>
</dbReference>
<dbReference type="InterPro" id="IPR002797">
    <property type="entry name" value="Polysacc_synth"/>
</dbReference>
<dbReference type="Pfam" id="PF01943">
    <property type="entry name" value="Polysacc_synt"/>
    <property type="match status" value="1"/>
</dbReference>
<dbReference type="CDD" id="cd13125">
    <property type="entry name" value="MATE_like_10"/>
    <property type="match status" value="1"/>
</dbReference>
<feature type="transmembrane region" description="Helical" evidence="6">
    <location>
        <begin position="43"/>
        <end position="62"/>
    </location>
</feature>
<dbReference type="PANTHER" id="PTHR30250">
    <property type="entry name" value="PST FAMILY PREDICTED COLANIC ACID TRANSPORTER"/>
    <property type="match status" value="1"/>
</dbReference>
<evidence type="ECO:0000256" key="5">
    <source>
        <dbReference type="ARBA" id="ARBA00023136"/>
    </source>
</evidence>
<gene>
    <name evidence="7" type="ORF">N5I14_10430</name>
</gene>
<feature type="transmembrane region" description="Helical" evidence="6">
    <location>
        <begin position="258"/>
        <end position="277"/>
    </location>
</feature>
<evidence type="ECO:0000256" key="2">
    <source>
        <dbReference type="ARBA" id="ARBA00022475"/>
    </source>
</evidence>
<feature type="transmembrane region" description="Helical" evidence="6">
    <location>
        <begin position="115"/>
        <end position="138"/>
    </location>
</feature>
<keyword evidence="4 6" id="KW-1133">Transmembrane helix</keyword>
<comment type="subcellular location">
    <subcellularLocation>
        <location evidence="1">Cell membrane</location>
        <topology evidence="1">Multi-pass membrane protein</topology>
    </subcellularLocation>
</comment>
<dbReference type="Proteomes" id="UP001160882">
    <property type="component" value="Unassembled WGS sequence"/>
</dbReference>
<reference evidence="7" key="1">
    <citation type="submission" date="2022-09" db="EMBL/GenBank/DDBJ databases">
        <title>Intensive care unit water sources are persistently colonized with multi-drug resistant bacteria and are the site of extensive horizontal gene transfer of antibiotic resistance genes.</title>
        <authorList>
            <person name="Diorio-Toth L."/>
        </authorList>
    </citation>
    <scope>NUCLEOTIDE SEQUENCE</scope>
    <source>
        <strain evidence="7">GD03782</strain>
    </source>
</reference>
<evidence type="ECO:0000256" key="1">
    <source>
        <dbReference type="ARBA" id="ARBA00004651"/>
    </source>
</evidence>
<dbReference type="RefSeq" id="WP_280081756.1">
    <property type="nucleotide sequence ID" value="NZ_JAOCGG010000016.1"/>
</dbReference>
<feature type="transmembrane region" description="Helical" evidence="6">
    <location>
        <begin position="83"/>
        <end position="103"/>
    </location>
</feature>
<accession>A0AA42RW72</accession>
<keyword evidence="3 6" id="KW-0812">Transmembrane</keyword>
<dbReference type="PANTHER" id="PTHR30250:SF30">
    <property type="entry name" value="LIPID III FLIPPASE"/>
    <property type="match status" value="1"/>
</dbReference>
<sequence length="426" mass="46459">MSLVKTSLLNGIAVLVKALSMFVLNKVLAVYAGPSGYAVIGQLQNALTMINTLSIGAVNTGVTKYTAEYADDLQRQAKVWQSATALALVSSLTIALLVGLFSRPLAGYFLHNDDLYGVFIAVALSLSFFTLHALLLAILNGRKEVGRYVTASISASLVSLALTSLLAYKYGLYGALLSIGIGQGAIFFTTLAVCRRTSWFRLHLLFGRWQSAIVLDLFKFAAMAVTAAICLPVAQVLIRSHLIHRFGIDAAGYWEAMWRLSSAYLIIITMTLSVYYLPRLSELKGNRAIFGEICSGYLLILPAAVVGGGVIYLLRDFIIHLLFTPDFMPMRELFAWQLLGDALKLGSWLVASVMLGKAMFKLYIVSEIIFAALFYGLTVWFTGSDGLQGVVKAYAVNNLVYWIFMVVSIAIVLKSSHRTAPVDGQA</sequence>
<feature type="transmembrane region" description="Helical" evidence="6">
    <location>
        <begin position="213"/>
        <end position="238"/>
    </location>
</feature>
<feature type="transmembrane region" description="Helical" evidence="6">
    <location>
        <begin position="393"/>
        <end position="413"/>
    </location>
</feature>
<keyword evidence="5 6" id="KW-0472">Membrane</keyword>
<dbReference type="GO" id="GO:0009246">
    <property type="term" value="P:enterobacterial common antigen biosynthetic process"/>
    <property type="evidence" value="ECO:0007669"/>
    <property type="project" value="InterPro"/>
</dbReference>
<protein>
    <submittedName>
        <fullName evidence="7">O-antigen translocase</fullName>
    </submittedName>
</protein>
<organism evidence="7 8">
    <name type="scientific">Pseudomonas mosselii</name>
    <dbReference type="NCBI Taxonomy" id="78327"/>
    <lineage>
        <taxon>Bacteria</taxon>
        <taxon>Pseudomonadati</taxon>
        <taxon>Pseudomonadota</taxon>
        <taxon>Gammaproteobacteria</taxon>
        <taxon>Pseudomonadales</taxon>
        <taxon>Pseudomonadaceae</taxon>
        <taxon>Pseudomonas</taxon>
    </lineage>
</organism>
<feature type="transmembrane region" description="Helical" evidence="6">
    <location>
        <begin position="334"/>
        <end position="355"/>
    </location>
</feature>
<proteinExistence type="predicted"/>
<feature type="transmembrane region" description="Helical" evidence="6">
    <location>
        <begin position="172"/>
        <end position="193"/>
    </location>
</feature>
<dbReference type="AlphaFoldDB" id="A0AA42RW72"/>